<dbReference type="Gene3D" id="3.90.650.10">
    <property type="entry name" value="PurM-like C-terminal domain"/>
    <property type="match status" value="1"/>
</dbReference>
<sequence length="86" mass="8739">MAIAGGVGVTLDAADTATLFGEDQGRYLVACSFDKAEALMVAAGQAGVTIQTVGKFTGDTVRIGATEAALDELRDIWTGAFAGHFG</sequence>
<keyword evidence="1" id="KW-0436">Ligase</keyword>
<evidence type="ECO:0000313" key="2">
    <source>
        <dbReference type="Proteomes" id="UP000019593"/>
    </source>
</evidence>
<proteinExistence type="predicted"/>
<dbReference type="AlphaFoldDB" id="W8RVL5"/>
<dbReference type="GO" id="GO:0004642">
    <property type="term" value="F:phosphoribosylformylglycinamidine synthase activity"/>
    <property type="evidence" value="ECO:0007669"/>
    <property type="project" value="UniProtKB-EC"/>
</dbReference>
<dbReference type="InterPro" id="IPR036676">
    <property type="entry name" value="PurM-like_C_sf"/>
</dbReference>
<name>W8RVL5_9RHOB</name>
<dbReference type="Proteomes" id="UP000019593">
    <property type="component" value="Chromosome"/>
</dbReference>
<dbReference type="SUPFAM" id="SSF56042">
    <property type="entry name" value="PurM C-terminal domain-like"/>
    <property type="match status" value="1"/>
</dbReference>
<reference evidence="1 2" key="1">
    <citation type="submission" date="2013-03" db="EMBL/GenBank/DDBJ databases">
        <authorList>
            <person name="Fiebig A."/>
            <person name="Goeker M."/>
            <person name="Klenk H.-P.P."/>
        </authorList>
    </citation>
    <scope>NUCLEOTIDE SEQUENCE [LARGE SCALE GENOMIC DNA]</scope>
    <source>
        <strain evidence="2">DSM 19469</strain>
    </source>
</reference>
<evidence type="ECO:0000313" key="1">
    <source>
        <dbReference type="EMBL" id="AHM05254.1"/>
    </source>
</evidence>
<dbReference type="KEGG" id="red:roselon_02971"/>
<gene>
    <name evidence="1" type="ORF">roselon_02971</name>
</gene>
<protein>
    <submittedName>
        <fullName evidence="1">Phosphoribosylformylglycinamidine synthase, synthetase subunit</fullName>
        <ecNumber evidence="1">6.3.5.3</ecNumber>
    </submittedName>
</protein>
<dbReference type="eggNOG" id="COG0046">
    <property type="taxonomic scope" value="Bacteria"/>
</dbReference>
<dbReference type="STRING" id="1294273.roselon_02971"/>
<dbReference type="EMBL" id="CP004372">
    <property type="protein sequence ID" value="AHM05254.1"/>
    <property type="molecule type" value="Genomic_DNA"/>
</dbReference>
<dbReference type="HOGENOM" id="CLU_2495913_0_0_5"/>
<organism evidence="1 2">
    <name type="scientific">Roseicyclus elongatus DSM 19469</name>
    <dbReference type="NCBI Taxonomy" id="1294273"/>
    <lineage>
        <taxon>Bacteria</taxon>
        <taxon>Pseudomonadati</taxon>
        <taxon>Pseudomonadota</taxon>
        <taxon>Alphaproteobacteria</taxon>
        <taxon>Rhodobacterales</taxon>
        <taxon>Roseobacteraceae</taxon>
        <taxon>Roseicyclus</taxon>
    </lineage>
</organism>
<keyword evidence="2" id="KW-1185">Reference proteome</keyword>
<dbReference type="EC" id="6.3.5.3" evidence="1"/>
<accession>W8RVL5</accession>
<dbReference type="PATRIC" id="fig|1294273.3.peg.2933"/>